<reference evidence="1 2" key="1">
    <citation type="submission" date="2020-05" db="EMBL/GenBank/DDBJ databases">
        <title>Identification and distribution of gene clusters putatively required for synthesis of sphingolipid metabolism inhibitors in phylogenetically diverse species of the filamentous fungus Fusarium.</title>
        <authorList>
            <person name="Kim H.-S."/>
            <person name="Busman M."/>
            <person name="Brown D.W."/>
            <person name="Divon H."/>
            <person name="Uhlig S."/>
            <person name="Proctor R.H."/>
        </authorList>
    </citation>
    <scope>NUCLEOTIDE SEQUENCE [LARGE SCALE GENOMIC DNA]</scope>
    <source>
        <strain evidence="1 2">NRRL 53147</strain>
    </source>
</reference>
<comment type="caution">
    <text evidence="1">The sequence shown here is derived from an EMBL/GenBank/DDBJ whole genome shotgun (WGS) entry which is preliminary data.</text>
</comment>
<accession>A0A8H5JE60</accession>
<evidence type="ECO:0000313" key="2">
    <source>
        <dbReference type="Proteomes" id="UP000522262"/>
    </source>
</evidence>
<evidence type="ECO:0008006" key="3">
    <source>
        <dbReference type="Google" id="ProtNLM"/>
    </source>
</evidence>
<dbReference type="AlphaFoldDB" id="A0A8H5JE60"/>
<protein>
    <recommendedName>
        <fullName evidence="3">Chromo domain-containing protein</fullName>
    </recommendedName>
</protein>
<gene>
    <name evidence="1" type="ORF">FMEXI_2357</name>
</gene>
<sequence>MPNDKTDKSALVSQKITQKIQDVSPAFILKEGVEWKIVGHKTETRDDVEIVTVEPTIQGPYVLLKVQFKKPGSCQALIYWFAERDIHLKNEQKLLLYWEKQGGRQNAVELPSDTVHLLRIIGEMDVKKDEGYGTKKYLMQFVGCPESKAQWWWASGVKETYIDLYEEWVFSTSDSK</sequence>
<proteinExistence type="predicted"/>
<organism evidence="1 2">
    <name type="scientific">Fusarium mexicanum</name>
    <dbReference type="NCBI Taxonomy" id="751941"/>
    <lineage>
        <taxon>Eukaryota</taxon>
        <taxon>Fungi</taxon>
        <taxon>Dikarya</taxon>
        <taxon>Ascomycota</taxon>
        <taxon>Pezizomycotina</taxon>
        <taxon>Sordariomycetes</taxon>
        <taxon>Hypocreomycetidae</taxon>
        <taxon>Hypocreales</taxon>
        <taxon>Nectriaceae</taxon>
        <taxon>Fusarium</taxon>
        <taxon>Fusarium fujikuroi species complex</taxon>
    </lineage>
</organism>
<evidence type="ECO:0000313" key="1">
    <source>
        <dbReference type="EMBL" id="KAF5553708.1"/>
    </source>
</evidence>
<name>A0A8H5JE60_9HYPO</name>
<dbReference type="Proteomes" id="UP000522262">
    <property type="component" value="Unassembled WGS sequence"/>
</dbReference>
<keyword evidence="2" id="KW-1185">Reference proteome</keyword>
<dbReference type="EMBL" id="JAAOAM010000051">
    <property type="protein sequence ID" value="KAF5553708.1"/>
    <property type="molecule type" value="Genomic_DNA"/>
</dbReference>